<organism evidence="2 3">
    <name type="scientific">Nostocoides japonicum T1-X7</name>
    <dbReference type="NCBI Taxonomy" id="1194083"/>
    <lineage>
        <taxon>Bacteria</taxon>
        <taxon>Bacillati</taxon>
        <taxon>Actinomycetota</taxon>
        <taxon>Actinomycetes</taxon>
        <taxon>Micrococcales</taxon>
        <taxon>Intrasporangiaceae</taxon>
        <taxon>Nostocoides</taxon>
    </lineage>
</organism>
<evidence type="ECO:0000313" key="3">
    <source>
        <dbReference type="Proteomes" id="UP000035721"/>
    </source>
</evidence>
<sequence>MSPPVQRPWHRPTAGPACPPSRMRVGTRAPFSFLRFRMRRQPLTTGNSGIQEQFVHSTHTGAASRLTFLT</sequence>
<dbReference type="AlphaFoldDB" id="A0A077M023"/>
<protein>
    <submittedName>
        <fullName evidence="2">Uncharacterized protein</fullName>
    </submittedName>
</protein>
<dbReference type="EMBL" id="CAJB01000381">
    <property type="protein sequence ID" value="CCH79608.1"/>
    <property type="molecule type" value="Genomic_DNA"/>
</dbReference>
<dbReference type="STRING" id="1194083.BN12_50035"/>
<reference evidence="2 3" key="1">
    <citation type="journal article" date="2013" name="ISME J.">
        <title>A metabolic model for members of the genus Tetrasphaera involved in enhanced biological phosphorus removal.</title>
        <authorList>
            <person name="Kristiansen R."/>
            <person name="Nguyen H.T.T."/>
            <person name="Saunders A.M."/>
            <person name="Nielsen J.L."/>
            <person name="Wimmer R."/>
            <person name="Le V.Q."/>
            <person name="McIlroy S.J."/>
            <person name="Petrovski S."/>
            <person name="Seviour R.J."/>
            <person name="Calteau A."/>
            <person name="Nielsen K.L."/>
            <person name="Nielsen P.H."/>
        </authorList>
    </citation>
    <scope>NUCLEOTIDE SEQUENCE [LARGE SCALE GENOMIC DNA]</scope>
    <source>
        <strain evidence="2 3">T1-X7</strain>
    </source>
</reference>
<proteinExistence type="predicted"/>
<name>A0A077M023_9MICO</name>
<evidence type="ECO:0000313" key="2">
    <source>
        <dbReference type="EMBL" id="CCH79608.1"/>
    </source>
</evidence>
<dbReference type="Proteomes" id="UP000035721">
    <property type="component" value="Unassembled WGS sequence"/>
</dbReference>
<comment type="caution">
    <text evidence="2">The sequence shown here is derived from an EMBL/GenBank/DDBJ whole genome shotgun (WGS) entry which is preliminary data.</text>
</comment>
<feature type="region of interest" description="Disordered" evidence="1">
    <location>
        <begin position="1"/>
        <end position="24"/>
    </location>
</feature>
<evidence type="ECO:0000256" key="1">
    <source>
        <dbReference type="SAM" id="MobiDB-lite"/>
    </source>
</evidence>
<keyword evidence="3" id="KW-1185">Reference proteome</keyword>
<gene>
    <name evidence="2" type="ORF">BN12_50035</name>
</gene>
<accession>A0A077M023</accession>